<sequence length="184" mass="21160">MDDIVIFCGGNNITISLIKKLIDSYENASGQKVNNDKSFFIIAPHTCDNRINISRNIIGFMDKPFSFIYLGCPIYYGRKTTSLFDRMLSKIVKKLNGWQGNMMSPVGRMILIKHVLQSLSTYMLSAMNPPKVITKLMEKHFTKFFWGLMKFIELRDLFELVYLVIFLFFAAVPLLFVAVTVADF</sequence>
<proteinExistence type="predicted"/>
<evidence type="ECO:0000313" key="2">
    <source>
        <dbReference type="RefSeq" id="XP_075086147.1"/>
    </source>
</evidence>
<name>A0AC58SMG1_TOBAC</name>
<dbReference type="RefSeq" id="XP_075086147.1">
    <property type="nucleotide sequence ID" value="XM_075230046.1"/>
</dbReference>
<evidence type="ECO:0000313" key="1">
    <source>
        <dbReference type="Proteomes" id="UP000790787"/>
    </source>
</evidence>
<accession>A0AC58SMG1</accession>
<reference evidence="1" key="1">
    <citation type="journal article" date="2014" name="Nat. Commun.">
        <title>The tobacco genome sequence and its comparison with those of tomato and potato.</title>
        <authorList>
            <person name="Sierro N."/>
            <person name="Battey J.N."/>
            <person name="Ouadi S."/>
            <person name="Bakaher N."/>
            <person name="Bovet L."/>
            <person name="Willig A."/>
            <person name="Goepfert S."/>
            <person name="Peitsch M.C."/>
            <person name="Ivanov N.V."/>
        </authorList>
    </citation>
    <scope>NUCLEOTIDE SEQUENCE [LARGE SCALE GENOMIC DNA]</scope>
</reference>
<dbReference type="Proteomes" id="UP000790787">
    <property type="component" value="Chromosome 14"/>
</dbReference>
<reference evidence="2" key="2">
    <citation type="submission" date="2025-08" db="UniProtKB">
        <authorList>
            <consortium name="RefSeq"/>
        </authorList>
    </citation>
    <scope>IDENTIFICATION</scope>
    <source>
        <tissue evidence="2">Leaf</tissue>
    </source>
</reference>
<organism evidence="1 2">
    <name type="scientific">Nicotiana tabacum</name>
    <name type="common">Common tobacco</name>
    <dbReference type="NCBI Taxonomy" id="4097"/>
    <lineage>
        <taxon>Eukaryota</taxon>
        <taxon>Viridiplantae</taxon>
        <taxon>Streptophyta</taxon>
        <taxon>Embryophyta</taxon>
        <taxon>Tracheophyta</taxon>
        <taxon>Spermatophyta</taxon>
        <taxon>Magnoliopsida</taxon>
        <taxon>eudicotyledons</taxon>
        <taxon>Gunneridae</taxon>
        <taxon>Pentapetalae</taxon>
        <taxon>asterids</taxon>
        <taxon>lamiids</taxon>
        <taxon>Solanales</taxon>
        <taxon>Solanaceae</taxon>
        <taxon>Nicotianoideae</taxon>
        <taxon>Nicotianeae</taxon>
        <taxon>Nicotiana</taxon>
    </lineage>
</organism>
<protein>
    <submittedName>
        <fullName evidence="2">Uncharacterized protein LOC142168878</fullName>
    </submittedName>
</protein>
<keyword evidence="1" id="KW-1185">Reference proteome</keyword>
<gene>
    <name evidence="2" type="primary">LOC142168878</name>
</gene>